<dbReference type="PANTHER" id="PTHR31424:SF5">
    <property type="entry name" value="APPLE DOMAIN-CONTAINING PROTEIN"/>
    <property type="match status" value="1"/>
</dbReference>
<dbReference type="AlphaFoldDB" id="A0A2Z6QIR0"/>
<gene>
    <name evidence="1" type="ORF">RclHR1_16850004</name>
</gene>
<organism evidence="1 2">
    <name type="scientific">Rhizophagus clarus</name>
    <dbReference type="NCBI Taxonomy" id="94130"/>
    <lineage>
        <taxon>Eukaryota</taxon>
        <taxon>Fungi</taxon>
        <taxon>Fungi incertae sedis</taxon>
        <taxon>Mucoromycota</taxon>
        <taxon>Glomeromycotina</taxon>
        <taxon>Glomeromycetes</taxon>
        <taxon>Glomerales</taxon>
        <taxon>Glomeraceae</taxon>
        <taxon>Rhizophagus</taxon>
    </lineage>
</organism>
<accession>A0A2Z6QIR0</accession>
<dbReference type="Proteomes" id="UP000247702">
    <property type="component" value="Unassembled WGS sequence"/>
</dbReference>
<proteinExistence type="predicted"/>
<dbReference type="PANTHER" id="PTHR31424">
    <property type="entry name" value="PROTEIN CBG23806"/>
    <property type="match status" value="1"/>
</dbReference>
<dbReference type="EMBL" id="BEXD01000763">
    <property type="protein sequence ID" value="GBB89987.1"/>
    <property type="molecule type" value="Genomic_DNA"/>
</dbReference>
<comment type="caution">
    <text evidence="1">The sequence shown here is derived from an EMBL/GenBank/DDBJ whole genome shotgun (WGS) entry which is preliminary data.</text>
</comment>
<keyword evidence="2" id="KW-1185">Reference proteome</keyword>
<evidence type="ECO:0000313" key="2">
    <source>
        <dbReference type="Proteomes" id="UP000247702"/>
    </source>
</evidence>
<name>A0A2Z6QIR0_9GLOM</name>
<protein>
    <submittedName>
        <fullName evidence="1">Uncharacterized protein</fullName>
    </submittedName>
</protein>
<sequence length="622" mass="72865">MIEESTYPQSPFIKYFDTKRTFHYEIIKEGTYPLTKQLCYTKKSNHPILHDYVIKTTYGKAKHVVKYSIEYVKSKPLFKVRFGINLISEVQSSESLTDAVCKYYQEHKEESAAKISGPLLFGLKLSSVEKVRLSHRILNVVESEKENTFHKNDELKLKQVTFQTYNDMYNVNFGQFDKVEKKKKVKAVVKSLNKEHVFREAYRSLARIEQNIPREEDNILIPGRSTLHIRISGDGHNVGRKVKHVMLTMALLNDIDGLQKPDNHYTLVLYPGAKTYESLKNALAPLISDLVILKEKGFNQINGHYWPVELYFSSDWKFLSICLGMKSANAIHFYPWCDCSKDEIDITSKKINKSIDNIKLNYNQINGHTKEPLFHMIPLHNWVVDKLHIFLRITDRLWGLMLSDLRRDTVNEEVWKEKILLEMQRLKISFQFWYERNSNNLSHTSLMGPDKLKVLRELDLTAIFQSRTRAMQIHALWDQFHDLYYLIQDRQTTGEIFQREVQAWLDSFLVPSIGHPNKSGFVRGMYRIQDITPYMHVLVNHVSEFIDVHRAFGLTAFSCSAVEKKNHMQTCLYFQNTLKDGGCENSRKSAILEILEHENRQLYFSLNDTPNFFNKPKSYSIY</sequence>
<reference evidence="1 2" key="1">
    <citation type="submission" date="2017-11" db="EMBL/GenBank/DDBJ databases">
        <title>The genome of Rhizophagus clarus HR1 reveals common genetic basis of auxotrophy among arbuscular mycorrhizal fungi.</title>
        <authorList>
            <person name="Kobayashi Y."/>
        </authorList>
    </citation>
    <scope>NUCLEOTIDE SEQUENCE [LARGE SCALE GENOMIC DNA]</scope>
    <source>
        <strain evidence="1 2">HR1</strain>
    </source>
</reference>
<evidence type="ECO:0000313" key="1">
    <source>
        <dbReference type="EMBL" id="GBB89987.1"/>
    </source>
</evidence>